<gene>
    <name evidence="5" type="ORF">H480_24852</name>
</gene>
<keyword evidence="2" id="KW-0238">DNA-binding</keyword>
<dbReference type="PRINTS" id="PR00038">
    <property type="entry name" value="HTHLUXR"/>
</dbReference>
<protein>
    <submittedName>
        <fullName evidence="5">LuxR family two component transcriptional regulator</fullName>
    </submittedName>
</protein>
<dbReference type="PROSITE" id="PS50043">
    <property type="entry name" value="HTH_LUXR_2"/>
    <property type="match status" value="1"/>
</dbReference>
<proteinExistence type="predicted"/>
<keyword evidence="3" id="KW-0804">Transcription</keyword>
<dbReference type="PANTHER" id="PTHR44688:SF16">
    <property type="entry name" value="DNA-BINDING TRANSCRIPTIONAL ACTIVATOR DEVR_DOSR"/>
    <property type="match status" value="1"/>
</dbReference>
<feature type="domain" description="HTH luxR-type" evidence="4">
    <location>
        <begin position="172"/>
        <end position="237"/>
    </location>
</feature>
<dbReference type="CDD" id="cd06170">
    <property type="entry name" value="LuxR_C_like"/>
    <property type="match status" value="1"/>
</dbReference>
<organism evidence="5 6">
    <name type="scientific">Amycolatopsis vancoresmycina DSM 44592</name>
    <dbReference type="NCBI Taxonomy" id="1292037"/>
    <lineage>
        <taxon>Bacteria</taxon>
        <taxon>Bacillati</taxon>
        <taxon>Actinomycetota</taxon>
        <taxon>Actinomycetes</taxon>
        <taxon>Pseudonocardiales</taxon>
        <taxon>Pseudonocardiaceae</taxon>
        <taxon>Amycolatopsis</taxon>
    </lineage>
</organism>
<dbReference type="PANTHER" id="PTHR44688">
    <property type="entry name" value="DNA-BINDING TRANSCRIPTIONAL ACTIVATOR DEVR_DOSR"/>
    <property type="match status" value="1"/>
</dbReference>
<dbReference type="SUPFAM" id="SSF46894">
    <property type="entry name" value="C-terminal effector domain of the bipartite response regulators"/>
    <property type="match status" value="1"/>
</dbReference>
<dbReference type="GO" id="GO:0003677">
    <property type="term" value="F:DNA binding"/>
    <property type="evidence" value="ECO:0007669"/>
    <property type="project" value="UniProtKB-KW"/>
</dbReference>
<evidence type="ECO:0000256" key="1">
    <source>
        <dbReference type="ARBA" id="ARBA00023015"/>
    </source>
</evidence>
<evidence type="ECO:0000256" key="3">
    <source>
        <dbReference type="ARBA" id="ARBA00023163"/>
    </source>
</evidence>
<keyword evidence="1" id="KW-0805">Transcription regulation</keyword>
<dbReference type="SMART" id="SM00421">
    <property type="entry name" value="HTH_LUXR"/>
    <property type="match status" value="1"/>
</dbReference>
<dbReference type="eggNOG" id="COG2197">
    <property type="taxonomic scope" value="Bacteria"/>
</dbReference>
<keyword evidence="6" id="KW-1185">Reference proteome</keyword>
<evidence type="ECO:0000259" key="4">
    <source>
        <dbReference type="PROSITE" id="PS50043"/>
    </source>
</evidence>
<name>R1HQC7_9PSEU</name>
<sequence length="245" mass="27989">MAEEGLRDEPTGAMPWAALEALCTLVPCDSLVFKELDVTGEQVPVFQTVAGRERQLEFDGAGDSRANSDFWRLRRNFLPCNYPDRTGDLTSVTLWSDFYTARELRSAPMFADLYGPQGHRFSLLVSLPAPFGRTRRMQIWRDGGPDFGERDRLILQLLRPHLHEVYLRSRQQPAEMPRLTRRELEVVRLVAEGLSNAEIARRLFVSVGTVRKHLEHIFDRTGVRTRTEAVELVLPHLVLDPIPAE</sequence>
<evidence type="ECO:0000313" key="6">
    <source>
        <dbReference type="Proteomes" id="UP000014139"/>
    </source>
</evidence>
<dbReference type="InterPro" id="IPR016032">
    <property type="entry name" value="Sig_transdc_resp-reg_C-effctor"/>
</dbReference>
<evidence type="ECO:0000313" key="5">
    <source>
        <dbReference type="EMBL" id="EOD65775.1"/>
    </source>
</evidence>
<dbReference type="InterPro" id="IPR000792">
    <property type="entry name" value="Tscrpt_reg_LuxR_C"/>
</dbReference>
<accession>R1HQC7</accession>
<reference evidence="5 6" key="1">
    <citation type="submission" date="2013-02" db="EMBL/GenBank/DDBJ databases">
        <title>Draft genome sequence of Amycolatopsis vancoresmycina strain DSM 44592T.</title>
        <authorList>
            <person name="Kumar S."/>
            <person name="Kaur N."/>
            <person name="Kaur C."/>
            <person name="Raghava G.P.S."/>
            <person name="Mayilraj S."/>
        </authorList>
    </citation>
    <scope>NUCLEOTIDE SEQUENCE [LARGE SCALE GENOMIC DNA]</scope>
    <source>
        <strain evidence="5 6">DSM 44592</strain>
    </source>
</reference>
<dbReference type="PATRIC" id="fig|1292037.4.peg.4697"/>
<dbReference type="Proteomes" id="UP000014139">
    <property type="component" value="Unassembled WGS sequence"/>
</dbReference>
<dbReference type="EMBL" id="AOUO01000372">
    <property type="protein sequence ID" value="EOD65775.1"/>
    <property type="molecule type" value="Genomic_DNA"/>
</dbReference>
<comment type="caution">
    <text evidence="5">The sequence shown here is derived from an EMBL/GenBank/DDBJ whole genome shotgun (WGS) entry which is preliminary data.</text>
</comment>
<dbReference type="InterPro" id="IPR036388">
    <property type="entry name" value="WH-like_DNA-bd_sf"/>
</dbReference>
<dbReference type="Gene3D" id="1.10.10.10">
    <property type="entry name" value="Winged helix-like DNA-binding domain superfamily/Winged helix DNA-binding domain"/>
    <property type="match status" value="1"/>
</dbReference>
<dbReference type="GO" id="GO:0006355">
    <property type="term" value="P:regulation of DNA-templated transcription"/>
    <property type="evidence" value="ECO:0007669"/>
    <property type="project" value="InterPro"/>
</dbReference>
<dbReference type="PROSITE" id="PS00622">
    <property type="entry name" value="HTH_LUXR_1"/>
    <property type="match status" value="1"/>
</dbReference>
<evidence type="ECO:0000256" key="2">
    <source>
        <dbReference type="ARBA" id="ARBA00023125"/>
    </source>
</evidence>
<dbReference type="AlphaFoldDB" id="R1HQC7"/>
<dbReference type="Pfam" id="PF00196">
    <property type="entry name" value="GerE"/>
    <property type="match status" value="1"/>
</dbReference>